<reference evidence="2 3" key="1">
    <citation type="journal article" date="2014" name="Genome Biol. Evol.">
        <title>The secreted proteins of Achlya hypogyna and Thraustotheca clavata identify the ancestral oomycete secretome and reveal gene acquisitions by horizontal gene transfer.</title>
        <authorList>
            <person name="Misner I."/>
            <person name="Blouin N."/>
            <person name="Leonard G."/>
            <person name="Richards T.A."/>
            <person name="Lane C.E."/>
        </authorList>
    </citation>
    <scope>NUCLEOTIDE SEQUENCE [LARGE SCALE GENOMIC DNA]</scope>
    <source>
        <strain evidence="2 3">ATCC 48635</strain>
    </source>
</reference>
<evidence type="ECO:0000259" key="1">
    <source>
        <dbReference type="Pfam" id="PF03732"/>
    </source>
</evidence>
<dbReference type="EMBL" id="JNBR01002004">
    <property type="protein sequence ID" value="OQR83999.1"/>
    <property type="molecule type" value="Genomic_DNA"/>
</dbReference>
<keyword evidence="3" id="KW-1185">Reference proteome</keyword>
<sequence>MVVANLQGLAASWYLERVARSEVPASLLELEAALRAEFEPPDLQERLRDQLYTNRQSDCADLLEYIGRFRGLLCQVKDMFDLDTTMHFMRGLNVRTREAVQYRHPPTTTLAIQWALEFERAHNTTLRNAQPVVRTPRGWVHLAACHTWDLPRHYPSATRTTWISTSYG</sequence>
<name>A0A1V9YE71_ACHHY</name>
<dbReference type="OrthoDB" id="77494at2759"/>
<proteinExistence type="predicted"/>
<dbReference type="AlphaFoldDB" id="A0A1V9YE71"/>
<comment type="caution">
    <text evidence="2">The sequence shown here is derived from an EMBL/GenBank/DDBJ whole genome shotgun (WGS) entry which is preliminary data.</text>
</comment>
<dbReference type="Proteomes" id="UP000243579">
    <property type="component" value="Unassembled WGS sequence"/>
</dbReference>
<dbReference type="Pfam" id="PF03732">
    <property type="entry name" value="Retrotrans_gag"/>
    <property type="match status" value="1"/>
</dbReference>
<accession>A0A1V9YE71</accession>
<evidence type="ECO:0000313" key="3">
    <source>
        <dbReference type="Proteomes" id="UP000243579"/>
    </source>
</evidence>
<organism evidence="2 3">
    <name type="scientific">Achlya hypogyna</name>
    <name type="common">Oomycete</name>
    <name type="synonym">Protoachlya hypogyna</name>
    <dbReference type="NCBI Taxonomy" id="1202772"/>
    <lineage>
        <taxon>Eukaryota</taxon>
        <taxon>Sar</taxon>
        <taxon>Stramenopiles</taxon>
        <taxon>Oomycota</taxon>
        <taxon>Saprolegniomycetes</taxon>
        <taxon>Saprolegniales</taxon>
        <taxon>Achlyaceae</taxon>
        <taxon>Achlya</taxon>
    </lineage>
</organism>
<protein>
    <recommendedName>
        <fullName evidence="1">Retrotransposon gag domain-containing protein</fullName>
    </recommendedName>
</protein>
<evidence type="ECO:0000313" key="2">
    <source>
        <dbReference type="EMBL" id="OQR83999.1"/>
    </source>
</evidence>
<gene>
    <name evidence="2" type="ORF">ACHHYP_14034</name>
</gene>
<feature type="domain" description="Retrotransposon gag" evidence="1">
    <location>
        <begin position="2"/>
        <end position="93"/>
    </location>
</feature>
<dbReference type="InterPro" id="IPR005162">
    <property type="entry name" value="Retrotrans_gag_dom"/>
</dbReference>